<reference evidence="2" key="2">
    <citation type="submission" date="2019-10" db="EMBL/GenBank/DDBJ databases">
        <title>A de novo genome assembly of a pear dwarfing rootstock.</title>
        <authorList>
            <person name="Wang F."/>
            <person name="Wang J."/>
            <person name="Li S."/>
            <person name="Zhang Y."/>
            <person name="Fang M."/>
            <person name="Ma L."/>
            <person name="Zhao Y."/>
            <person name="Jiang S."/>
        </authorList>
    </citation>
    <scope>NUCLEOTIDE SEQUENCE [LARGE SCALE GENOMIC DNA]</scope>
</reference>
<sequence>MGGATVVAVLSLMSSRLGRRRQVTECVWVGGDESSYRLGDAILDDGLRNGPIRGPVLLNI</sequence>
<accession>A0A5N5GE95</accession>
<reference evidence="1 2" key="1">
    <citation type="submission" date="2019-09" db="EMBL/GenBank/DDBJ databases">
        <authorList>
            <person name="Ou C."/>
        </authorList>
    </citation>
    <scope>NUCLEOTIDE SEQUENCE [LARGE SCALE GENOMIC DNA]</scope>
    <source>
        <strain evidence="1">S2</strain>
        <tissue evidence="1">Leaf</tissue>
    </source>
</reference>
<organism evidence="1 2">
    <name type="scientific">Pyrus ussuriensis x Pyrus communis</name>
    <dbReference type="NCBI Taxonomy" id="2448454"/>
    <lineage>
        <taxon>Eukaryota</taxon>
        <taxon>Viridiplantae</taxon>
        <taxon>Streptophyta</taxon>
        <taxon>Embryophyta</taxon>
        <taxon>Tracheophyta</taxon>
        <taxon>Spermatophyta</taxon>
        <taxon>Magnoliopsida</taxon>
        <taxon>eudicotyledons</taxon>
        <taxon>Gunneridae</taxon>
        <taxon>Pentapetalae</taxon>
        <taxon>rosids</taxon>
        <taxon>fabids</taxon>
        <taxon>Rosales</taxon>
        <taxon>Rosaceae</taxon>
        <taxon>Amygdaloideae</taxon>
        <taxon>Maleae</taxon>
        <taxon>Pyrus</taxon>
    </lineage>
</organism>
<dbReference type="EMBL" id="SMOL01000487">
    <property type="protein sequence ID" value="KAB2611802.1"/>
    <property type="molecule type" value="Genomic_DNA"/>
</dbReference>
<protein>
    <submittedName>
        <fullName evidence="1">Uncharacterized protein</fullName>
    </submittedName>
</protein>
<evidence type="ECO:0000313" key="1">
    <source>
        <dbReference type="EMBL" id="KAB2611802.1"/>
    </source>
</evidence>
<keyword evidence="2" id="KW-1185">Reference proteome</keyword>
<proteinExistence type="predicted"/>
<dbReference type="Proteomes" id="UP000327157">
    <property type="component" value="Chromosome 17"/>
</dbReference>
<name>A0A5N5GE95_9ROSA</name>
<comment type="caution">
    <text evidence="1">The sequence shown here is derived from an EMBL/GenBank/DDBJ whole genome shotgun (WGS) entry which is preliminary data.</text>
</comment>
<gene>
    <name evidence="1" type="ORF">D8674_019834</name>
</gene>
<dbReference type="AlphaFoldDB" id="A0A5N5GE95"/>
<reference evidence="1 2" key="3">
    <citation type="submission" date="2019-11" db="EMBL/GenBank/DDBJ databases">
        <title>A de novo genome assembly of a pear dwarfing rootstock.</title>
        <authorList>
            <person name="Wang F."/>
            <person name="Wang J."/>
            <person name="Li S."/>
            <person name="Zhang Y."/>
            <person name="Fang M."/>
            <person name="Ma L."/>
            <person name="Zhao Y."/>
            <person name="Jiang S."/>
        </authorList>
    </citation>
    <scope>NUCLEOTIDE SEQUENCE [LARGE SCALE GENOMIC DNA]</scope>
    <source>
        <strain evidence="1">S2</strain>
        <tissue evidence="1">Leaf</tissue>
    </source>
</reference>
<evidence type="ECO:0000313" key="2">
    <source>
        <dbReference type="Proteomes" id="UP000327157"/>
    </source>
</evidence>